<name>A0A2G2VMB6_CAPBA</name>
<dbReference type="EMBL" id="MLFT02000011">
    <property type="protein sequence ID" value="PHT34110.1"/>
    <property type="molecule type" value="Genomic_DNA"/>
</dbReference>
<dbReference type="Gene3D" id="3.40.395.10">
    <property type="entry name" value="Adenoviral Proteinase, Chain A"/>
    <property type="match status" value="1"/>
</dbReference>
<dbReference type="STRING" id="33114.A0A2G2VMB6"/>
<dbReference type="SUPFAM" id="SSF54001">
    <property type="entry name" value="Cysteine proteinases"/>
    <property type="match status" value="1"/>
</dbReference>
<protein>
    <recommendedName>
        <fullName evidence="4">Ubiquitin-like protease family profile domain-containing protein</fullName>
    </recommendedName>
</protein>
<dbReference type="InterPro" id="IPR038765">
    <property type="entry name" value="Papain-like_cys_pep_sf"/>
</dbReference>
<organism evidence="5 6">
    <name type="scientific">Capsicum baccatum</name>
    <name type="common">Peruvian pepper</name>
    <dbReference type="NCBI Taxonomy" id="33114"/>
    <lineage>
        <taxon>Eukaryota</taxon>
        <taxon>Viridiplantae</taxon>
        <taxon>Streptophyta</taxon>
        <taxon>Embryophyta</taxon>
        <taxon>Tracheophyta</taxon>
        <taxon>Spermatophyta</taxon>
        <taxon>Magnoliopsida</taxon>
        <taxon>eudicotyledons</taxon>
        <taxon>Gunneridae</taxon>
        <taxon>Pentapetalae</taxon>
        <taxon>asterids</taxon>
        <taxon>lamiids</taxon>
        <taxon>Solanales</taxon>
        <taxon>Solanaceae</taxon>
        <taxon>Solanoideae</taxon>
        <taxon>Capsiceae</taxon>
        <taxon>Capsicum</taxon>
    </lineage>
</organism>
<feature type="domain" description="Ubiquitin-like protease family profile" evidence="4">
    <location>
        <begin position="141"/>
        <end position="176"/>
    </location>
</feature>
<evidence type="ECO:0000256" key="3">
    <source>
        <dbReference type="ARBA" id="ARBA00022801"/>
    </source>
</evidence>
<keyword evidence="2" id="KW-0645">Protease</keyword>
<evidence type="ECO:0000256" key="2">
    <source>
        <dbReference type="ARBA" id="ARBA00022670"/>
    </source>
</evidence>
<dbReference type="AlphaFoldDB" id="A0A2G2VMB6"/>
<keyword evidence="6" id="KW-1185">Reference proteome</keyword>
<evidence type="ECO:0000313" key="6">
    <source>
        <dbReference type="Proteomes" id="UP000224567"/>
    </source>
</evidence>
<proteinExistence type="inferred from homology"/>
<keyword evidence="3" id="KW-0378">Hydrolase</keyword>
<evidence type="ECO:0000256" key="1">
    <source>
        <dbReference type="ARBA" id="ARBA00005234"/>
    </source>
</evidence>
<sequence length="177" mass="20235">MNSDFGSSFSLGASQLESIKESHEVVNFISGSFDYEFVDFGENRLKHKNDPQIMKKLWQKHSKDKKKKMVLRKGDPAVLKVKLPPREEKLSKLFSEMNFPSNELATQDASAKIDEVADMEMTLIKTIKGFSPRADQPWHLVEEVFVSINCDGAFHWILKVIALKDRCIYVYDSMASS</sequence>
<dbReference type="Pfam" id="PF02902">
    <property type="entry name" value="Peptidase_C48"/>
    <property type="match status" value="1"/>
</dbReference>
<reference evidence="5 6" key="1">
    <citation type="journal article" date="2017" name="Genome Biol.">
        <title>New reference genome sequences of hot pepper reveal the massive evolution of plant disease-resistance genes by retroduplication.</title>
        <authorList>
            <person name="Kim S."/>
            <person name="Park J."/>
            <person name="Yeom S.I."/>
            <person name="Kim Y.M."/>
            <person name="Seo E."/>
            <person name="Kim K.T."/>
            <person name="Kim M.S."/>
            <person name="Lee J.M."/>
            <person name="Cheong K."/>
            <person name="Shin H.S."/>
            <person name="Kim S.B."/>
            <person name="Han K."/>
            <person name="Lee J."/>
            <person name="Park M."/>
            <person name="Lee H.A."/>
            <person name="Lee H.Y."/>
            <person name="Lee Y."/>
            <person name="Oh S."/>
            <person name="Lee J.H."/>
            <person name="Choi E."/>
            <person name="Choi E."/>
            <person name="Lee S.E."/>
            <person name="Jeon J."/>
            <person name="Kim H."/>
            <person name="Choi G."/>
            <person name="Song H."/>
            <person name="Lee J."/>
            <person name="Lee S.C."/>
            <person name="Kwon J.K."/>
            <person name="Lee H.Y."/>
            <person name="Koo N."/>
            <person name="Hong Y."/>
            <person name="Kim R.W."/>
            <person name="Kang W.H."/>
            <person name="Huh J.H."/>
            <person name="Kang B.C."/>
            <person name="Yang T.J."/>
            <person name="Lee Y.H."/>
            <person name="Bennetzen J.L."/>
            <person name="Choi D."/>
        </authorList>
    </citation>
    <scope>NUCLEOTIDE SEQUENCE [LARGE SCALE GENOMIC DNA]</scope>
    <source>
        <strain evidence="6">cv. PBC81</strain>
    </source>
</reference>
<accession>A0A2G2VMB6</accession>
<comment type="similarity">
    <text evidence="1">Belongs to the peptidase C48 family.</text>
</comment>
<dbReference type="PANTHER" id="PTHR31470:SF46">
    <property type="entry name" value="ULP1 PROTEASE FAMILY, C-TERMINAL CATALYTIC DOMAIN CONTAINING PROTEIN"/>
    <property type="match status" value="1"/>
</dbReference>
<dbReference type="GO" id="GO:0008234">
    <property type="term" value="F:cysteine-type peptidase activity"/>
    <property type="evidence" value="ECO:0007669"/>
    <property type="project" value="InterPro"/>
</dbReference>
<dbReference type="InterPro" id="IPR003653">
    <property type="entry name" value="Peptidase_C48_C"/>
</dbReference>
<dbReference type="PANTHER" id="PTHR31470">
    <property type="entry name" value="CYSTEINE PROTEINASES SUPERFAMILY PROTEIN-RELATED-RELATED"/>
    <property type="match status" value="1"/>
</dbReference>
<gene>
    <name evidence="5" type="ORF">CQW23_25910</name>
</gene>
<dbReference type="OrthoDB" id="1680482at2759"/>
<comment type="caution">
    <text evidence="5">The sequence shown here is derived from an EMBL/GenBank/DDBJ whole genome shotgun (WGS) entry which is preliminary data.</text>
</comment>
<reference evidence="6" key="2">
    <citation type="journal article" date="2017" name="J. Anim. Genet.">
        <title>Multiple reference genome sequences of hot pepper reveal the massive evolution of plant disease resistance genes by retroduplication.</title>
        <authorList>
            <person name="Kim S."/>
            <person name="Park J."/>
            <person name="Yeom S.-I."/>
            <person name="Kim Y.-M."/>
            <person name="Seo E."/>
            <person name="Kim K.-T."/>
            <person name="Kim M.-S."/>
            <person name="Lee J.M."/>
            <person name="Cheong K."/>
            <person name="Shin H.-S."/>
            <person name="Kim S.-B."/>
            <person name="Han K."/>
            <person name="Lee J."/>
            <person name="Park M."/>
            <person name="Lee H.-A."/>
            <person name="Lee H.-Y."/>
            <person name="Lee Y."/>
            <person name="Oh S."/>
            <person name="Lee J.H."/>
            <person name="Choi E."/>
            <person name="Choi E."/>
            <person name="Lee S.E."/>
            <person name="Jeon J."/>
            <person name="Kim H."/>
            <person name="Choi G."/>
            <person name="Song H."/>
            <person name="Lee J."/>
            <person name="Lee S.-C."/>
            <person name="Kwon J.-K."/>
            <person name="Lee H.-Y."/>
            <person name="Koo N."/>
            <person name="Hong Y."/>
            <person name="Kim R.W."/>
            <person name="Kang W.-H."/>
            <person name="Huh J.H."/>
            <person name="Kang B.-C."/>
            <person name="Yang T.-J."/>
            <person name="Lee Y.-H."/>
            <person name="Bennetzen J.L."/>
            <person name="Choi D."/>
        </authorList>
    </citation>
    <scope>NUCLEOTIDE SEQUENCE [LARGE SCALE GENOMIC DNA]</scope>
    <source>
        <strain evidence="6">cv. PBC81</strain>
    </source>
</reference>
<evidence type="ECO:0000313" key="5">
    <source>
        <dbReference type="EMBL" id="PHT34110.1"/>
    </source>
</evidence>
<dbReference type="GO" id="GO:0006508">
    <property type="term" value="P:proteolysis"/>
    <property type="evidence" value="ECO:0007669"/>
    <property type="project" value="UniProtKB-KW"/>
</dbReference>
<evidence type="ECO:0000259" key="4">
    <source>
        <dbReference type="Pfam" id="PF02902"/>
    </source>
</evidence>
<dbReference type="Proteomes" id="UP000224567">
    <property type="component" value="Unassembled WGS sequence"/>
</dbReference>